<dbReference type="Gene3D" id="3.30.2010.10">
    <property type="entry name" value="Metalloproteases ('zincins'), catalytic domain"/>
    <property type="match status" value="1"/>
</dbReference>
<dbReference type="AlphaFoldDB" id="A0A8A4TJX1"/>
<feature type="transmembrane region" description="Helical" evidence="12">
    <location>
        <begin position="146"/>
        <end position="168"/>
    </location>
</feature>
<keyword evidence="7 11" id="KW-0862">Zinc</keyword>
<evidence type="ECO:0000256" key="12">
    <source>
        <dbReference type="SAM" id="Phobius"/>
    </source>
</evidence>
<dbReference type="GO" id="GO:0006508">
    <property type="term" value="P:proteolysis"/>
    <property type="evidence" value="ECO:0007669"/>
    <property type="project" value="UniProtKB-KW"/>
</dbReference>
<dbReference type="GO" id="GO:0046872">
    <property type="term" value="F:metal ion binding"/>
    <property type="evidence" value="ECO:0007669"/>
    <property type="project" value="UniProtKB-KW"/>
</dbReference>
<keyword evidence="8 12" id="KW-1133">Transmembrane helix</keyword>
<evidence type="ECO:0000256" key="3">
    <source>
        <dbReference type="ARBA" id="ARBA00022670"/>
    </source>
</evidence>
<accession>A0A8A4TJX1</accession>
<evidence type="ECO:0000256" key="5">
    <source>
        <dbReference type="ARBA" id="ARBA00022723"/>
    </source>
</evidence>
<proteinExistence type="inferred from homology"/>
<organism evidence="14 15">
    <name type="scientific">Sulfidibacter corallicola</name>
    <dbReference type="NCBI Taxonomy" id="2818388"/>
    <lineage>
        <taxon>Bacteria</taxon>
        <taxon>Pseudomonadati</taxon>
        <taxon>Acidobacteriota</taxon>
        <taxon>Holophagae</taxon>
        <taxon>Acanthopleuribacterales</taxon>
        <taxon>Acanthopleuribacteraceae</taxon>
        <taxon>Sulfidibacter</taxon>
    </lineage>
</organism>
<comment type="cofactor">
    <cofactor evidence="11">
        <name>Zn(2+)</name>
        <dbReference type="ChEBI" id="CHEBI:29105"/>
    </cofactor>
    <text evidence="11">Binds 1 zinc ion per subunit.</text>
</comment>
<evidence type="ECO:0000256" key="7">
    <source>
        <dbReference type="ARBA" id="ARBA00022833"/>
    </source>
</evidence>
<feature type="transmembrane region" description="Helical" evidence="12">
    <location>
        <begin position="32"/>
        <end position="52"/>
    </location>
</feature>
<evidence type="ECO:0000256" key="8">
    <source>
        <dbReference type="ARBA" id="ARBA00022989"/>
    </source>
</evidence>
<dbReference type="KEGG" id="scor:J3U87_28240"/>
<dbReference type="PANTHER" id="PTHR43221:SF1">
    <property type="entry name" value="PROTEASE HTPX"/>
    <property type="match status" value="1"/>
</dbReference>
<dbReference type="NCBIfam" id="NF003965">
    <property type="entry name" value="PRK05457.1"/>
    <property type="match status" value="1"/>
</dbReference>
<evidence type="ECO:0000256" key="11">
    <source>
        <dbReference type="RuleBase" id="RU003983"/>
    </source>
</evidence>
<keyword evidence="15" id="KW-1185">Reference proteome</keyword>
<dbReference type="CDD" id="cd07335">
    <property type="entry name" value="M48B_HtpX_like"/>
    <property type="match status" value="1"/>
</dbReference>
<dbReference type="PANTHER" id="PTHR43221">
    <property type="entry name" value="PROTEASE HTPX"/>
    <property type="match status" value="1"/>
</dbReference>
<dbReference type="EC" id="3.4.24.-" evidence="14"/>
<evidence type="ECO:0000313" key="14">
    <source>
        <dbReference type="EMBL" id="QTD49494.1"/>
    </source>
</evidence>
<keyword evidence="2" id="KW-1003">Cell membrane</keyword>
<name>A0A8A4TJX1_SULCO</name>
<keyword evidence="3 11" id="KW-0645">Protease</keyword>
<evidence type="ECO:0000256" key="4">
    <source>
        <dbReference type="ARBA" id="ARBA00022692"/>
    </source>
</evidence>
<feature type="domain" description="Peptidase M48" evidence="13">
    <location>
        <begin position="72"/>
        <end position="278"/>
    </location>
</feature>
<sequence length="279" mass="30267">MFFLTNLLVVITVSLILNIVLPMFGIRLQNTTGLAIFCGIFGISGAMISLFISRWAAKRAYNIEILPEGDPLQRMVARLAREAGIPVPEVGVYHSPEPNAFATGPSKSSSLVAFSTGLLDQMRDAEVEAVAAHEVSHVANGDMVTMALLTGVANAFVMFFARIVAIGIDSFLSGDDDEGGLGFFGYIIVVMVLESVFMMLAYIPIAAFSRWREYRADEGAARLTSNRSMANALASLKNVRPYGRESAAMALQKISSPKRVSLWATHPSLDDRIARLNAM</sequence>
<keyword evidence="4 12" id="KW-0812">Transmembrane</keyword>
<evidence type="ECO:0000259" key="13">
    <source>
        <dbReference type="Pfam" id="PF01435"/>
    </source>
</evidence>
<keyword evidence="5" id="KW-0479">Metal-binding</keyword>
<comment type="similarity">
    <text evidence="11">Belongs to the peptidase M48 family.</text>
</comment>
<feature type="transmembrane region" description="Helical" evidence="12">
    <location>
        <begin position="7"/>
        <end position="26"/>
    </location>
</feature>
<dbReference type="GO" id="GO:0005886">
    <property type="term" value="C:plasma membrane"/>
    <property type="evidence" value="ECO:0007669"/>
    <property type="project" value="UniProtKB-SubCell"/>
</dbReference>
<feature type="transmembrane region" description="Helical" evidence="12">
    <location>
        <begin position="183"/>
        <end position="205"/>
    </location>
</feature>
<evidence type="ECO:0000256" key="9">
    <source>
        <dbReference type="ARBA" id="ARBA00023049"/>
    </source>
</evidence>
<keyword evidence="10 12" id="KW-0472">Membrane</keyword>
<evidence type="ECO:0000256" key="6">
    <source>
        <dbReference type="ARBA" id="ARBA00022801"/>
    </source>
</evidence>
<dbReference type="GO" id="GO:0004222">
    <property type="term" value="F:metalloendopeptidase activity"/>
    <property type="evidence" value="ECO:0007669"/>
    <property type="project" value="InterPro"/>
</dbReference>
<dbReference type="InterPro" id="IPR050083">
    <property type="entry name" value="HtpX_protease"/>
</dbReference>
<gene>
    <name evidence="14" type="primary">htpX</name>
    <name evidence="14" type="ORF">J3U87_28240</name>
</gene>
<evidence type="ECO:0000313" key="15">
    <source>
        <dbReference type="Proteomes" id="UP000663929"/>
    </source>
</evidence>
<reference evidence="14" key="1">
    <citation type="submission" date="2021-03" db="EMBL/GenBank/DDBJ databases">
        <title>Acanthopleuribacteraceae sp. M133.</title>
        <authorList>
            <person name="Wang G."/>
        </authorList>
    </citation>
    <scope>NUCLEOTIDE SEQUENCE</scope>
    <source>
        <strain evidence="14">M133</strain>
    </source>
</reference>
<evidence type="ECO:0000256" key="2">
    <source>
        <dbReference type="ARBA" id="ARBA00022475"/>
    </source>
</evidence>
<evidence type="ECO:0000256" key="1">
    <source>
        <dbReference type="ARBA" id="ARBA00004651"/>
    </source>
</evidence>
<keyword evidence="9 11" id="KW-0482">Metalloprotease</keyword>
<dbReference type="EMBL" id="CP071793">
    <property type="protein sequence ID" value="QTD49494.1"/>
    <property type="molecule type" value="Genomic_DNA"/>
</dbReference>
<dbReference type="InterPro" id="IPR001915">
    <property type="entry name" value="Peptidase_M48"/>
</dbReference>
<protein>
    <submittedName>
        <fullName evidence="14">Protease HtpX</fullName>
        <ecNumber evidence="14">3.4.24.-</ecNumber>
    </submittedName>
</protein>
<dbReference type="Proteomes" id="UP000663929">
    <property type="component" value="Chromosome"/>
</dbReference>
<keyword evidence="6 11" id="KW-0378">Hydrolase</keyword>
<evidence type="ECO:0000256" key="10">
    <source>
        <dbReference type="ARBA" id="ARBA00023136"/>
    </source>
</evidence>
<comment type="subcellular location">
    <subcellularLocation>
        <location evidence="1">Cell membrane</location>
        <topology evidence="1">Multi-pass membrane protein</topology>
    </subcellularLocation>
</comment>
<dbReference type="Pfam" id="PF01435">
    <property type="entry name" value="Peptidase_M48"/>
    <property type="match status" value="1"/>
</dbReference>